<evidence type="ECO:0000256" key="6">
    <source>
        <dbReference type="SAM" id="Phobius"/>
    </source>
</evidence>
<dbReference type="PANTHER" id="PTHR11048:SF5">
    <property type="entry name" value="DECAPRENYL-PHOSPHATE PHOSPHORIBOSYLTRANSFERASE"/>
    <property type="match status" value="1"/>
</dbReference>
<keyword evidence="3 6" id="KW-1133">Transmembrane helix</keyword>
<feature type="transmembrane region" description="Helical" evidence="6">
    <location>
        <begin position="82"/>
        <end position="100"/>
    </location>
</feature>
<keyword evidence="4 6" id="KW-0472">Membrane</keyword>
<feature type="transmembrane region" description="Helical" evidence="6">
    <location>
        <begin position="275"/>
        <end position="292"/>
    </location>
</feature>
<dbReference type="GO" id="GO:0016757">
    <property type="term" value="F:glycosyltransferase activity"/>
    <property type="evidence" value="ECO:0007669"/>
    <property type="project" value="UniProtKB-KW"/>
</dbReference>
<evidence type="ECO:0000256" key="1">
    <source>
        <dbReference type="ARBA" id="ARBA00004141"/>
    </source>
</evidence>
<dbReference type="Gene3D" id="1.10.357.140">
    <property type="entry name" value="UbiA prenyltransferase"/>
    <property type="match status" value="1"/>
</dbReference>
<dbReference type="EMBL" id="CP061274">
    <property type="protein sequence ID" value="QOD44643.1"/>
    <property type="molecule type" value="Genomic_DNA"/>
</dbReference>
<evidence type="ECO:0000256" key="3">
    <source>
        <dbReference type="ARBA" id="ARBA00022989"/>
    </source>
</evidence>
<dbReference type="GO" id="GO:0016765">
    <property type="term" value="F:transferase activity, transferring alkyl or aryl (other than methyl) groups"/>
    <property type="evidence" value="ECO:0007669"/>
    <property type="project" value="InterPro"/>
</dbReference>
<evidence type="ECO:0000256" key="4">
    <source>
        <dbReference type="ARBA" id="ARBA00023136"/>
    </source>
</evidence>
<feature type="transmembrane region" description="Helical" evidence="6">
    <location>
        <begin position="243"/>
        <end position="263"/>
    </location>
</feature>
<dbReference type="RefSeq" id="WP_191148560.1">
    <property type="nucleotide sequence ID" value="NZ_JAFEUE010000370.1"/>
</dbReference>
<dbReference type="InterPro" id="IPR039653">
    <property type="entry name" value="Prenyltransferase"/>
</dbReference>
<evidence type="ECO:0000256" key="2">
    <source>
        <dbReference type="ARBA" id="ARBA00022692"/>
    </source>
</evidence>
<gene>
    <name evidence="7" type="ORF">H9X71_04735</name>
</gene>
<evidence type="ECO:0000256" key="5">
    <source>
        <dbReference type="SAM" id="MobiDB-lite"/>
    </source>
</evidence>
<evidence type="ECO:0000313" key="7">
    <source>
        <dbReference type="EMBL" id="QOD44643.1"/>
    </source>
</evidence>
<feature type="transmembrane region" description="Helical" evidence="6">
    <location>
        <begin position="120"/>
        <end position="146"/>
    </location>
</feature>
<evidence type="ECO:0000313" key="8">
    <source>
        <dbReference type="Proteomes" id="UP000516660"/>
    </source>
</evidence>
<reference evidence="7 8" key="1">
    <citation type="submission" date="2020-08" db="EMBL/GenBank/DDBJ databases">
        <title>Description of Clavibacter zhangzhiyonge sp. nov., a phytopathogenic actinobacterium isolated from barley seeds, causing leaf brown spot and decline.</title>
        <authorList>
            <person name="Tian Q."/>
            <person name="Chuan J."/>
            <person name="Zhao W."/>
            <person name="Li X."/>
        </authorList>
    </citation>
    <scope>NUCLEOTIDE SEQUENCE [LARGE SCALE GENOMIC DNA]</scope>
    <source>
        <strain evidence="7 8">DM1</strain>
    </source>
</reference>
<feature type="region of interest" description="Disordered" evidence="5">
    <location>
        <begin position="1"/>
        <end position="44"/>
    </location>
</feature>
<dbReference type="GO" id="GO:0005886">
    <property type="term" value="C:plasma membrane"/>
    <property type="evidence" value="ECO:0007669"/>
    <property type="project" value="TreeGrafter"/>
</dbReference>
<dbReference type="Pfam" id="PF01040">
    <property type="entry name" value="UbiA"/>
    <property type="match status" value="1"/>
</dbReference>
<feature type="transmembrane region" description="Helical" evidence="6">
    <location>
        <begin position="313"/>
        <end position="330"/>
    </location>
</feature>
<proteinExistence type="predicted"/>
<keyword evidence="7" id="KW-0328">Glycosyltransferase</keyword>
<keyword evidence="7" id="KW-0808">Transferase</keyword>
<dbReference type="Proteomes" id="UP000516660">
    <property type="component" value="Chromosome"/>
</dbReference>
<accession>A0A7L7Z4H1</accession>
<dbReference type="CDD" id="cd13963">
    <property type="entry name" value="PT_UbiA_2"/>
    <property type="match status" value="1"/>
</dbReference>
<organism evidence="7 8">
    <name type="scientific">Clavibacter zhangzhiyongii</name>
    <dbReference type="NCBI Taxonomy" id="2768071"/>
    <lineage>
        <taxon>Bacteria</taxon>
        <taxon>Bacillati</taxon>
        <taxon>Actinomycetota</taxon>
        <taxon>Actinomycetes</taxon>
        <taxon>Micrococcales</taxon>
        <taxon>Microbacteriaceae</taxon>
        <taxon>Clavibacter</taxon>
    </lineage>
</organism>
<keyword evidence="8" id="KW-1185">Reference proteome</keyword>
<dbReference type="KEGG" id="czh:H9X71_04735"/>
<comment type="subcellular location">
    <subcellularLocation>
        <location evidence="1">Membrane</location>
        <topology evidence="1">Multi-pass membrane protein</topology>
    </subcellularLocation>
</comment>
<protein>
    <submittedName>
        <fullName evidence="7">Decaprenyl-phosphate phosphoribosyltransferase</fullName>
        <ecNumber evidence="7">2.4.2.45</ecNumber>
    </submittedName>
</protein>
<dbReference type="PANTHER" id="PTHR11048">
    <property type="entry name" value="PRENYLTRANSFERASES"/>
    <property type="match status" value="1"/>
</dbReference>
<dbReference type="InterPro" id="IPR044878">
    <property type="entry name" value="UbiA_sf"/>
</dbReference>
<keyword evidence="2 6" id="KW-0812">Transmembrane</keyword>
<dbReference type="EC" id="2.4.2.45" evidence="7"/>
<dbReference type="NCBIfam" id="NF008978">
    <property type="entry name" value="PRK12324.1-4"/>
    <property type="match status" value="1"/>
</dbReference>
<dbReference type="InterPro" id="IPR000537">
    <property type="entry name" value="UbiA_prenyltransferase"/>
</dbReference>
<dbReference type="GO" id="GO:0009247">
    <property type="term" value="P:glycolipid biosynthetic process"/>
    <property type="evidence" value="ECO:0007669"/>
    <property type="project" value="TreeGrafter"/>
</dbReference>
<dbReference type="AlphaFoldDB" id="A0A7L7Z4H1"/>
<name>A0A7L7Z4H1_9MICO</name>
<sequence length="335" mass="35371">MSPGPPAGSASGAPTGYGDSDRPTRRTTISEPDLVPRTPAGSSSSVLGGVIRTARVRQWMKNVLVFAAPVAAGALFEPSLVKAVLAFVAFCLAASGIYFLNDILDVEADRAHPRKRSRPIAAGIVPVPVAVAVAAVLLLGGLAVAFAGGLELAAVVLCYELVQIAYCIWLKHITILDIAVVSSGFLLRAIAGGAATGVVLSQWFLLVAVFGSLLMVSGKRYGELASNPDLQGDVRGSLKGYTLGYLGFIWHSAATILILGYSLWAFELFTDLRNLWLSVSVAPFVLAVLRYGQHIDRGDAQAPEEIALGDRMLQVLAGVWLVILVIGLYVQPSTF</sequence>